<evidence type="ECO:0000313" key="2">
    <source>
        <dbReference type="EMBL" id="RCJ39058.1"/>
    </source>
</evidence>
<accession>A0A367RRA3</accession>
<organism evidence="2 3">
    <name type="scientific">Nostoc punctiforme NIES-2108</name>
    <dbReference type="NCBI Taxonomy" id="1356359"/>
    <lineage>
        <taxon>Bacteria</taxon>
        <taxon>Bacillati</taxon>
        <taxon>Cyanobacteriota</taxon>
        <taxon>Cyanophyceae</taxon>
        <taxon>Nostocales</taxon>
        <taxon>Nostocaceae</taxon>
        <taxon>Nostoc</taxon>
    </lineage>
</organism>
<evidence type="ECO:0000259" key="1">
    <source>
        <dbReference type="Pfam" id="PF06527"/>
    </source>
</evidence>
<dbReference type="Proteomes" id="UP000252085">
    <property type="component" value="Unassembled WGS sequence"/>
</dbReference>
<feature type="domain" description="TniQ" evidence="1">
    <location>
        <begin position="5"/>
        <end position="131"/>
    </location>
</feature>
<protein>
    <recommendedName>
        <fullName evidence="1">TniQ domain-containing protein</fullName>
    </recommendedName>
</protein>
<dbReference type="InterPro" id="IPR009492">
    <property type="entry name" value="TniQ"/>
</dbReference>
<dbReference type="EMBL" id="LXQE01000105">
    <property type="protein sequence ID" value="RCJ39058.1"/>
    <property type="molecule type" value="Genomic_DNA"/>
</dbReference>
<name>A0A367RRA3_NOSPU</name>
<comment type="caution">
    <text evidence="2">The sequence shown here is derived from an EMBL/GenBank/DDBJ whole genome shotgun (WGS) entry which is preliminary data.</text>
</comment>
<reference evidence="2 3" key="1">
    <citation type="submission" date="2016-04" db="EMBL/GenBank/DDBJ databases">
        <authorList>
            <person name="Evans L.H."/>
            <person name="Alamgir A."/>
            <person name="Owens N."/>
            <person name="Weber N.D."/>
            <person name="Virtaneva K."/>
            <person name="Barbian K."/>
            <person name="Babar A."/>
            <person name="Rosenke K."/>
        </authorList>
    </citation>
    <scope>NUCLEOTIDE SEQUENCE [LARGE SCALE GENOMIC DNA]</scope>
    <source>
        <strain evidence="2">NIES-2108</strain>
    </source>
</reference>
<sequence>MLGWFPDPYPDELFYSVCARYSERMNYKNNMHVFQDIFGESFSCIYIHLVTRLDYLITSLPAENNYTADRLIDEHTSLSFYSAFHPPYLIKMLRDAIKQNNPEVTLNRFENFMRNMNYLRFCPQCILEDKSNLVNAIGIAYIKFLESKFV</sequence>
<dbReference type="AlphaFoldDB" id="A0A367RRA3"/>
<evidence type="ECO:0000313" key="3">
    <source>
        <dbReference type="Proteomes" id="UP000252085"/>
    </source>
</evidence>
<proteinExistence type="predicted"/>
<gene>
    <name evidence="2" type="ORF">A6769_39920</name>
</gene>
<dbReference type="Pfam" id="PF06527">
    <property type="entry name" value="TniQ"/>
    <property type="match status" value="1"/>
</dbReference>